<evidence type="ECO:0000256" key="10">
    <source>
        <dbReference type="ARBA" id="ARBA00023033"/>
    </source>
</evidence>
<dbReference type="Pfam" id="PF00067">
    <property type="entry name" value="p450"/>
    <property type="match status" value="1"/>
</dbReference>
<comment type="subcellular location">
    <subcellularLocation>
        <location evidence="4">Endoplasmic reticulum membrane</location>
        <topology evidence="4">Peripheral membrane protein</topology>
    </subcellularLocation>
    <subcellularLocation>
        <location evidence="3">Microsome membrane</location>
        <topology evidence="3">Peripheral membrane protein</topology>
    </subcellularLocation>
</comment>
<keyword evidence="9 11" id="KW-0408">Iron</keyword>
<sequence length="154" mass="17675">MRNLPYLRACIKEGLRMYSPIAGNIRAAGKDLVLQGYQVPKGTDVALASIIMYHEDKHFPRGGEFLPERWLKDEPESTGCPSAKNAHPFLFLPFGFGPRACIGLRMANLEMELLVARITRRFEYRWNYDELKLVSSLVNIPENELRFEMVEADE</sequence>
<name>A0A8D8FPR0_CULPI</name>
<keyword evidence="8 12" id="KW-0560">Oxidoreductase</keyword>
<keyword evidence="7 11" id="KW-0479">Metal-binding</keyword>
<comment type="cofactor">
    <cofactor evidence="1 11">
        <name>heme</name>
        <dbReference type="ChEBI" id="CHEBI:30413"/>
    </cofactor>
</comment>
<organism evidence="13">
    <name type="scientific">Culex pipiens</name>
    <name type="common">House mosquito</name>
    <dbReference type="NCBI Taxonomy" id="7175"/>
    <lineage>
        <taxon>Eukaryota</taxon>
        <taxon>Metazoa</taxon>
        <taxon>Ecdysozoa</taxon>
        <taxon>Arthropoda</taxon>
        <taxon>Hexapoda</taxon>
        <taxon>Insecta</taxon>
        <taxon>Pterygota</taxon>
        <taxon>Neoptera</taxon>
        <taxon>Endopterygota</taxon>
        <taxon>Diptera</taxon>
        <taxon>Nematocera</taxon>
        <taxon>Culicoidea</taxon>
        <taxon>Culicidae</taxon>
        <taxon>Culicinae</taxon>
        <taxon>Culicini</taxon>
        <taxon>Culex</taxon>
        <taxon>Culex</taxon>
    </lineage>
</organism>
<evidence type="ECO:0000256" key="7">
    <source>
        <dbReference type="ARBA" id="ARBA00022723"/>
    </source>
</evidence>
<dbReference type="InterPro" id="IPR002403">
    <property type="entry name" value="Cyt_P450_E_grp-IV"/>
</dbReference>
<evidence type="ECO:0000256" key="4">
    <source>
        <dbReference type="ARBA" id="ARBA00004406"/>
    </source>
</evidence>
<evidence type="ECO:0000256" key="8">
    <source>
        <dbReference type="ARBA" id="ARBA00023002"/>
    </source>
</evidence>
<evidence type="ECO:0000256" key="1">
    <source>
        <dbReference type="ARBA" id="ARBA00001971"/>
    </source>
</evidence>
<dbReference type="InterPro" id="IPR001128">
    <property type="entry name" value="Cyt_P450"/>
</dbReference>
<dbReference type="InterPro" id="IPR017972">
    <property type="entry name" value="Cyt_P450_CS"/>
</dbReference>
<dbReference type="PRINTS" id="PR00385">
    <property type="entry name" value="P450"/>
</dbReference>
<evidence type="ECO:0000313" key="13">
    <source>
        <dbReference type="EMBL" id="CAG6478153.1"/>
    </source>
</evidence>
<evidence type="ECO:0000256" key="5">
    <source>
        <dbReference type="ARBA" id="ARBA00010617"/>
    </source>
</evidence>
<dbReference type="GO" id="GO:0016705">
    <property type="term" value="F:oxidoreductase activity, acting on paired donors, with incorporation or reduction of molecular oxygen"/>
    <property type="evidence" value="ECO:0007669"/>
    <property type="project" value="InterPro"/>
</dbReference>
<dbReference type="GO" id="GO:0005789">
    <property type="term" value="C:endoplasmic reticulum membrane"/>
    <property type="evidence" value="ECO:0007669"/>
    <property type="project" value="UniProtKB-SubCell"/>
</dbReference>
<reference evidence="13" key="1">
    <citation type="submission" date="2021-05" db="EMBL/GenBank/DDBJ databases">
        <authorList>
            <person name="Alioto T."/>
            <person name="Alioto T."/>
            <person name="Gomez Garrido J."/>
        </authorList>
    </citation>
    <scope>NUCLEOTIDE SEQUENCE</scope>
</reference>
<dbReference type="PRINTS" id="PR00465">
    <property type="entry name" value="EP450IV"/>
</dbReference>
<comment type="similarity">
    <text evidence="5 12">Belongs to the cytochrome P450 family.</text>
</comment>
<evidence type="ECO:0000256" key="3">
    <source>
        <dbReference type="ARBA" id="ARBA00004174"/>
    </source>
</evidence>
<dbReference type="GO" id="GO:0005506">
    <property type="term" value="F:iron ion binding"/>
    <property type="evidence" value="ECO:0007669"/>
    <property type="project" value="InterPro"/>
</dbReference>
<evidence type="ECO:0000256" key="2">
    <source>
        <dbReference type="ARBA" id="ARBA00003690"/>
    </source>
</evidence>
<evidence type="ECO:0000256" key="9">
    <source>
        <dbReference type="ARBA" id="ARBA00023004"/>
    </source>
</evidence>
<dbReference type="PANTHER" id="PTHR24279:SF120">
    <property type="entry name" value="CYTOCHROME P450"/>
    <property type="match status" value="1"/>
</dbReference>
<accession>A0A8D8FPR0</accession>
<protein>
    <submittedName>
        <fullName evidence="13">Cytochrome P450 CYP12A2</fullName>
    </submittedName>
</protein>
<dbReference type="SUPFAM" id="SSF48264">
    <property type="entry name" value="Cytochrome P450"/>
    <property type="match status" value="1"/>
</dbReference>
<dbReference type="PANTHER" id="PTHR24279">
    <property type="entry name" value="CYTOCHROME P450"/>
    <property type="match status" value="1"/>
</dbReference>
<dbReference type="GO" id="GO:0020037">
    <property type="term" value="F:heme binding"/>
    <property type="evidence" value="ECO:0007669"/>
    <property type="project" value="InterPro"/>
</dbReference>
<dbReference type="InterPro" id="IPR036396">
    <property type="entry name" value="Cyt_P450_sf"/>
</dbReference>
<evidence type="ECO:0000256" key="6">
    <source>
        <dbReference type="ARBA" id="ARBA00022617"/>
    </source>
</evidence>
<evidence type="ECO:0000256" key="11">
    <source>
        <dbReference type="PIRSR" id="PIRSR602403-1"/>
    </source>
</evidence>
<proteinExistence type="inferred from homology"/>
<keyword evidence="10 12" id="KW-0503">Monooxygenase</keyword>
<dbReference type="Gene3D" id="1.10.630.10">
    <property type="entry name" value="Cytochrome P450"/>
    <property type="match status" value="1"/>
</dbReference>
<feature type="binding site" description="axial binding residue" evidence="11">
    <location>
        <position position="101"/>
    </location>
    <ligand>
        <name>heme</name>
        <dbReference type="ChEBI" id="CHEBI:30413"/>
    </ligand>
    <ligandPart>
        <name>Fe</name>
        <dbReference type="ChEBI" id="CHEBI:18248"/>
    </ligandPart>
</feature>
<dbReference type="GO" id="GO:0004497">
    <property type="term" value="F:monooxygenase activity"/>
    <property type="evidence" value="ECO:0007669"/>
    <property type="project" value="UniProtKB-KW"/>
</dbReference>
<dbReference type="AlphaFoldDB" id="A0A8D8FPR0"/>
<comment type="function">
    <text evidence="2">May be involved in the metabolism of insect hormones and in the breakdown of synthetic insecticides.</text>
</comment>
<dbReference type="EMBL" id="HBUE01082648">
    <property type="protein sequence ID" value="CAG6478153.1"/>
    <property type="molecule type" value="Transcribed_RNA"/>
</dbReference>
<dbReference type="InterPro" id="IPR050479">
    <property type="entry name" value="CYP11_CYP27_families"/>
</dbReference>
<keyword evidence="6 11" id="KW-0349">Heme</keyword>
<evidence type="ECO:0000256" key="12">
    <source>
        <dbReference type="RuleBase" id="RU000461"/>
    </source>
</evidence>
<dbReference type="PROSITE" id="PS00086">
    <property type="entry name" value="CYTOCHROME_P450"/>
    <property type="match status" value="1"/>
</dbReference>